<dbReference type="EC" id="5.4.4.2" evidence="3"/>
<dbReference type="Pfam" id="PF00425">
    <property type="entry name" value="Chorismate_bind"/>
    <property type="match status" value="1"/>
</dbReference>
<evidence type="ECO:0000259" key="6">
    <source>
        <dbReference type="Pfam" id="PF00425"/>
    </source>
</evidence>
<evidence type="ECO:0000256" key="1">
    <source>
        <dbReference type="ARBA" id="ARBA00000799"/>
    </source>
</evidence>
<accession>A0A1E5GCR0</accession>
<dbReference type="SUPFAM" id="SSF56322">
    <property type="entry name" value="ADC synthase"/>
    <property type="match status" value="1"/>
</dbReference>
<dbReference type="RefSeq" id="WP_069647060.1">
    <property type="nucleotide sequence ID" value="NZ_MIJZ01000015.1"/>
</dbReference>
<evidence type="ECO:0000256" key="2">
    <source>
        <dbReference type="ARBA" id="ARBA00005297"/>
    </source>
</evidence>
<name>A0A1E5GCR0_9ENTE</name>
<evidence type="ECO:0000256" key="3">
    <source>
        <dbReference type="ARBA" id="ARBA00012824"/>
    </source>
</evidence>
<dbReference type="Gene3D" id="3.60.120.10">
    <property type="entry name" value="Anthranilate synthase"/>
    <property type="match status" value="1"/>
</dbReference>
<reference evidence="8" key="1">
    <citation type="submission" date="2016-09" db="EMBL/GenBank/DDBJ databases">
        <authorList>
            <person name="Gulvik C.A."/>
        </authorList>
    </citation>
    <scope>NUCLEOTIDE SEQUENCE [LARGE SCALE GENOMIC DNA]</scope>
    <source>
        <strain evidence="8">DSM 23328</strain>
    </source>
</reference>
<dbReference type="GO" id="GO:0009697">
    <property type="term" value="P:salicylic acid biosynthetic process"/>
    <property type="evidence" value="ECO:0007669"/>
    <property type="project" value="TreeGrafter"/>
</dbReference>
<dbReference type="InterPro" id="IPR005801">
    <property type="entry name" value="ADC_synthase"/>
</dbReference>
<dbReference type="PANTHER" id="PTHR42839:SF1">
    <property type="entry name" value="ISOCHORISMATE SYNTHASE MENF"/>
    <property type="match status" value="1"/>
</dbReference>
<proteinExistence type="inferred from homology"/>
<dbReference type="InterPro" id="IPR004561">
    <property type="entry name" value="IsoChor_synthase"/>
</dbReference>
<sequence>MSIPKELEQAYENGYRQFSWVKEINENTDSLRTSFEKGQKAFKGERFYWQTPDNNFTLVGFGKEKELAHDQASFEQVDTFILGEKDKIYQNHSIPGTGAILFGGFAFDSKYSEQNDWGIMEQGLFYLPTFLLTETAGKQYLTLNFSAENKEIVQQKWLELTSQFAKVMATQLIEKKETVQIKAEEIAVSEWMTVVDETVAKLREAGPLEKVVLARRMEVKSDRPFQADIILKNLQQQQTNTYFFVFEADEHVFIGATPERLLKASKKTFSTASIAGSVSRGTTETEDDALGNYLLNDMKNKQEHKIVVDRIIKELEKMTGTSIETQKPELLKNRDIQHLHLPIEGQRQKAYRFLKGIQQLHPTPALGGEPKELALAWLKEHEQLDRGLYGAPIGWVAIKEDVGEFAVGIRSAVFSEKIGYLYAGCGIVKNSQAEQERIETKIKFQPMLRGVGGDDHDKSK</sequence>
<keyword evidence="4" id="KW-0413">Isomerase</keyword>
<evidence type="ECO:0000256" key="5">
    <source>
        <dbReference type="ARBA" id="ARBA00041564"/>
    </source>
</evidence>
<comment type="similarity">
    <text evidence="2">Belongs to the isochorismate synthase family.</text>
</comment>
<evidence type="ECO:0000313" key="8">
    <source>
        <dbReference type="Proteomes" id="UP000094068"/>
    </source>
</evidence>
<dbReference type="EMBL" id="MIJZ01000015">
    <property type="protein sequence ID" value="OEG10375.1"/>
    <property type="molecule type" value="Genomic_DNA"/>
</dbReference>
<dbReference type="InterPro" id="IPR015890">
    <property type="entry name" value="Chorismate_C"/>
</dbReference>
<feature type="domain" description="Chorismate-utilising enzyme C-terminal" evidence="6">
    <location>
        <begin position="190"/>
        <end position="443"/>
    </location>
</feature>
<keyword evidence="8" id="KW-1185">Reference proteome</keyword>
<dbReference type="GO" id="GO:0008909">
    <property type="term" value="F:isochorismate synthase activity"/>
    <property type="evidence" value="ECO:0007669"/>
    <property type="project" value="UniProtKB-EC"/>
</dbReference>
<dbReference type="STRING" id="903984.BCR21_13595"/>
<comment type="caution">
    <text evidence="7">The sequence shown here is derived from an EMBL/GenBank/DDBJ whole genome shotgun (WGS) entry which is preliminary data.</text>
</comment>
<gene>
    <name evidence="7" type="ORF">BCR21_13595</name>
</gene>
<comment type="catalytic activity">
    <reaction evidence="1">
        <text>chorismate = isochorismate</text>
        <dbReference type="Rhea" id="RHEA:18985"/>
        <dbReference type="ChEBI" id="CHEBI:29748"/>
        <dbReference type="ChEBI" id="CHEBI:29780"/>
        <dbReference type="EC" id="5.4.4.2"/>
    </reaction>
</comment>
<protein>
    <recommendedName>
        <fullName evidence="3">isochorismate synthase</fullName>
        <ecNumber evidence="3">5.4.4.2</ecNumber>
    </recommendedName>
    <alternativeName>
        <fullName evidence="5">Isochorismate mutase</fullName>
    </alternativeName>
</protein>
<dbReference type="NCBIfam" id="TIGR00543">
    <property type="entry name" value="isochor_syn"/>
    <property type="match status" value="1"/>
</dbReference>
<dbReference type="PANTHER" id="PTHR42839">
    <property type="entry name" value="ISOCHORISMATE SYNTHASE ENTC"/>
    <property type="match status" value="1"/>
</dbReference>
<evidence type="ECO:0000256" key="4">
    <source>
        <dbReference type="ARBA" id="ARBA00023235"/>
    </source>
</evidence>
<dbReference type="Proteomes" id="UP000094068">
    <property type="component" value="Unassembled WGS sequence"/>
</dbReference>
<organism evidence="7 8">
    <name type="scientific">Enterococcus ureasiticus</name>
    <dbReference type="NCBI Taxonomy" id="903984"/>
    <lineage>
        <taxon>Bacteria</taxon>
        <taxon>Bacillati</taxon>
        <taxon>Bacillota</taxon>
        <taxon>Bacilli</taxon>
        <taxon>Lactobacillales</taxon>
        <taxon>Enterococcaceae</taxon>
        <taxon>Enterococcus</taxon>
    </lineage>
</organism>
<evidence type="ECO:0000313" key="7">
    <source>
        <dbReference type="EMBL" id="OEG10375.1"/>
    </source>
</evidence>
<dbReference type="AlphaFoldDB" id="A0A1E5GCR0"/>
<dbReference type="OrthoDB" id="9803598at2"/>